<gene>
    <name evidence="2" type="ORF">O3W52_12105</name>
</gene>
<comment type="caution">
    <text evidence="2">The sequence shown here is derived from an EMBL/GenBank/DDBJ whole genome shotgun (WGS) entry which is preliminary data.</text>
</comment>
<feature type="compositionally biased region" description="Basic and acidic residues" evidence="1">
    <location>
        <begin position="185"/>
        <end position="204"/>
    </location>
</feature>
<organism evidence="2 3">
    <name type="scientific">Sinorhizobium psoraleae</name>
    <dbReference type="NCBI Taxonomy" id="520838"/>
    <lineage>
        <taxon>Bacteria</taxon>
        <taxon>Pseudomonadati</taxon>
        <taxon>Pseudomonadota</taxon>
        <taxon>Alphaproteobacteria</taxon>
        <taxon>Hyphomicrobiales</taxon>
        <taxon>Rhizobiaceae</taxon>
        <taxon>Sinorhizobium/Ensifer group</taxon>
        <taxon>Sinorhizobium</taxon>
    </lineage>
</organism>
<proteinExistence type="predicted"/>
<accession>A0ABT4KFP4</accession>
<protein>
    <submittedName>
        <fullName evidence="2">Uncharacterized protein</fullName>
    </submittedName>
</protein>
<reference evidence="2" key="1">
    <citation type="submission" date="2022-10" db="EMBL/GenBank/DDBJ databases">
        <title>Whole genome sequencing of three plant growth promoting bacteria isolated from Vachellia tortilis subsp. raddiana in Morocco.</title>
        <authorList>
            <person name="Hnini M."/>
            <person name="Zouagui R."/>
            <person name="Zouagui H."/>
            <person name="Chemao Elfihri M.-W."/>
            <person name="Ibrahimi A."/>
            <person name="Sbabou L."/>
            <person name="Aurag J."/>
        </authorList>
    </citation>
    <scope>NUCLEOTIDE SEQUENCE</scope>
    <source>
        <strain evidence="2">LMR678</strain>
    </source>
</reference>
<dbReference type="Proteomes" id="UP001079430">
    <property type="component" value="Unassembled WGS sequence"/>
</dbReference>
<sequence length="204" mass="21430">MIFALLAQQRQALAAAKQSADLSATGELEKRVAGDIANSERHLQEFKQLLQARLQEMDAVQDKIASASGAAVKATAEPARAVSEAVAQTTQKVEELGRVITVHTSDGAKPVQQVFELVNGVAQAAGESKTQLEGVTTAAGETAAAVKEITATIAGIPALSSPVKPGQEQGEEQGNLSSQNSEIVRSVRERKDRMEAEMKKGEAA</sequence>
<evidence type="ECO:0000256" key="1">
    <source>
        <dbReference type="SAM" id="MobiDB-lite"/>
    </source>
</evidence>
<evidence type="ECO:0000313" key="3">
    <source>
        <dbReference type="Proteomes" id="UP001079430"/>
    </source>
</evidence>
<dbReference type="EMBL" id="JAPVOI010000004">
    <property type="protein sequence ID" value="MCZ4090786.1"/>
    <property type="molecule type" value="Genomic_DNA"/>
</dbReference>
<feature type="compositionally biased region" description="Polar residues" evidence="1">
    <location>
        <begin position="172"/>
        <end position="183"/>
    </location>
</feature>
<keyword evidence="3" id="KW-1185">Reference proteome</keyword>
<name>A0ABT4KFP4_9HYPH</name>
<feature type="region of interest" description="Disordered" evidence="1">
    <location>
        <begin position="158"/>
        <end position="204"/>
    </location>
</feature>
<evidence type="ECO:0000313" key="2">
    <source>
        <dbReference type="EMBL" id="MCZ4090786.1"/>
    </source>
</evidence>